<name>A2FQE3_TRIV3</name>
<evidence type="ECO:0000313" key="1">
    <source>
        <dbReference type="EMBL" id="EAX92890.1"/>
    </source>
</evidence>
<dbReference type="VEuPathDB" id="TrichDB:TVAG_467370"/>
<accession>A2FQE3</accession>
<dbReference type="InParanoid" id="A2FQE3"/>
<keyword evidence="2" id="KW-1185">Reference proteome</keyword>
<reference evidence="1" key="2">
    <citation type="journal article" date="2007" name="Science">
        <title>Draft genome sequence of the sexually transmitted pathogen Trichomonas vaginalis.</title>
        <authorList>
            <person name="Carlton J.M."/>
            <person name="Hirt R.P."/>
            <person name="Silva J.C."/>
            <person name="Delcher A.L."/>
            <person name="Schatz M."/>
            <person name="Zhao Q."/>
            <person name="Wortman J.R."/>
            <person name="Bidwell S.L."/>
            <person name="Alsmark U.C.M."/>
            <person name="Besteiro S."/>
            <person name="Sicheritz-Ponten T."/>
            <person name="Noel C.J."/>
            <person name="Dacks J.B."/>
            <person name="Foster P.G."/>
            <person name="Simillion C."/>
            <person name="Van de Peer Y."/>
            <person name="Miranda-Saavedra D."/>
            <person name="Barton G.J."/>
            <person name="Westrop G.D."/>
            <person name="Mueller S."/>
            <person name="Dessi D."/>
            <person name="Fiori P.L."/>
            <person name="Ren Q."/>
            <person name="Paulsen I."/>
            <person name="Zhang H."/>
            <person name="Bastida-Corcuera F.D."/>
            <person name="Simoes-Barbosa A."/>
            <person name="Brown M.T."/>
            <person name="Hayes R.D."/>
            <person name="Mukherjee M."/>
            <person name="Okumura C.Y."/>
            <person name="Schneider R."/>
            <person name="Smith A.J."/>
            <person name="Vanacova S."/>
            <person name="Villalvazo M."/>
            <person name="Haas B.J."/>
            <person name="Pertea M."/>
            <person name="Feldblyum T.V."/>
            <person name="Utterback T.R."/>
            <person name="Shu C.L."/>
            <person name="Osoegawa K."/>
            <person name="de Jong P.J."/>
            <person name="Hrdy I."/>
            <person name="Horvathova L."/>
            <person name="Zubacova Z."/>
            <person name="Dolezal P."/>
            <person name="Malik S.B."/>
            <person name="Logsdon J.M. Jr."/>
            <person name="Henze K."/>
            <person name="Gupta A."/>
            <person name="Wang C.C."/>
            <person name="Dunne R.L."/>
            <person name="Upcroft J.A."/>
            <person name="Upcroft P."/>
            <person name="White O."/>
            <person name="Salzberg S.L."/>
            <person name="Tang P."/>
            <person name="Chiu C.-H."/>
            <person name="Lee Y.-S."/>
            <person name="Embley T.M."/>
            <person name="Coombs G.H."/>
            <person name="Mottram J.C."/>
            <person name="Tachezy J."/>
            <person name="Fraser-Liggett C.M."/>
            <person name="Johnson P.J."/>
        </authorList>
    </citation>
    <scope>NUCLEOTIDE SEQUENCE [LARGE SCALE GENOMIC DNA]</scope>
    <source>
        <strain evidence="1">G3</strain>
    </source>
</reference>
<organism evidence="1 2">
    <name type="scientific">Trichomonas vaginalis (strain ATCC PRA-98 / G3)</name>
    <dbReference type="NCBI Taxonomy" id="412133"/>
    <lineage>
        <taxon>Eukaryota</taxon>
        <taxon>Metamonada</taxon>
        <taxon>Parabasalia</taxon>
        <taxon>Trichomonadida</taxon>
        <taxon>Trichomonadidae</taxon>
        <taxon>Trichomonas</taxon>
    </lineage>
</organism>
<gene>
    <name evidence="1" type="ORF">TVAG_467370</name>
</gene>
<dbReference type="Proteomes" id="UP000001542">
    <property type="component" value="Unassembled WGS sequence"/>
</dbReference>
<protein>
    <submittedName>
        <fullName evidence="1">Uncharacterized protein</fullName>
    </submittedName>
</protein>
<dbReference type="SMR" id="A2FQE3"/>
<sequence length="75" mass="8622">MSDQDVHPNKYGELYSSYKYYIDSCNALYHLKTENEEGLNTIYNMIKANLIDTQKCLPKDIIKDIGCPKVCLAQT</sequence>
<dbReference type="AlphaFoldDB" id="A2FQE3"/>
<dbReference type="EMBL" id="DS113942">
    <property type="protein sequence ID" value="EAX92890.1"/>
    <property type="molecule type" value="Genomic_DNA"/>
</dbReference>
<proteinExistence type="predicted"/>
<reference evidence="1" key="1">
    <citation type="submission" date="2006-10" db="EMBL/GenBank/DDBJ databases">
        <authorList>
            <person name="Amadeo P."/>
            <person name="Zhao Q."/>
            <person name="Wortman J."/>
            <person name="Fraser-Liggett C."/>
            <person name="Carlton J."/>
        </authorList>
    </citation>
    <scope>NUCLEOTIDE SEQUENCE</scope>
    <source>
        <strain evidence="1">G3</strain>
    </source>
</reference>
<evidence type="ECO:0000313" key="2">
    <source>
        <dbReference type="Proteomes" id="UP000001542"/>
    </source>
</evidence>